<accession>A0A0C9SQH6</accession>
<dbReference type="OrthoDB" id="1406169at2759"/>
<dbReference type="Proteomes" id="UP000053647">
    <property type="component" value="Unassembled WGS sequence"/>
</dbReference>
<dbReference type="HOGENOM" id="CLU_1230274_0_0_1"/>
<dbReference type="AlphaFoldDB" id="A0A0C9SQH6"/>
<dbReference type="EMBL" id="KN819446">
    <property type="protein sequence ID" value="KIJ09629.1"/>
    <property type="molecule type" value="Genomic_DNA"/>
</dbReference>
<dbReference type="InterPro" id="IPR036052">
    <property type="entry name" value="TrpB-like_PALP_sf"/>
</dbReference>
<dbReference type="SUPFAM" id="SSF53686">
    <property type="entry name" value="Tryptophan synthase beta subunit-like PLP-dependent enzymes"/>
    <property type="match status" value="1"/>
</dbReference>
<evidence type="ECO:0000313" key="1">
    <source>
        <dbReference type="EMBL" id="KIJ09629.1"/>
    </source>
</evidence>
<evidence type="ECO:0000313" key="2">
    <source>
        <dbReference type="Proteomes" id="UP000053647"/>
    </source>
</evidence>
<gene>
    <name evidence="1" type="ORF">PAXINDRAFT_157846</name>
</gene>
<name>A0A0C9SQH6_PAXIN</name>
<reference evidence="1 2" key="1">
    <citation type="submission" date="2014-06" db="EMBL/GenBank/DDBJ databases">
        <authorList>
            <consortium name="DOE Joint Genome Institute"/>
            <person name="Kuo A."/>
            <person name="Kohler A."/>
            <person name="Nagy L.G."/>
            <person name="Floudas D."/>
            <person name="Copeland A."/>
            <person name="Barry K.W."/>
            <person name="Cichocki N."/>
            <person name="Veneault-Fourrey C."/>
            <person name="LaButti K."/>
            <person name="Lindquist E.A."/>
            <person name="Lipzen A."/>
            <person name="Lundell T."/>
            <person name="Morin E."/>
            <person name="Murat C."/>
            <person name="Sun H."/>
            <person name="Tunlid A."/>
            <person name="Henrissat B."/>
            <person name="Grigoriev I.V."/>
            <person name="Hibbett D.S."/>
            <person name="Martin F."/>
            <person name="Nordberg H.P."/>
            <person name="Cantor M.N."/>
            <person name="Hua S.X."/>
        </authorList>
    </citation>
    <scope>NUCLEOTIDE SEQUENCE [LARGE SCALE GENOMIC DNA]</scope>
    <source>
        <strain evidence="1 2">ATCC 200175</strain>
    </source>
</reference>
<organism evidence="1 2">
    <name type="scientific">Paxillus involutus ATCC 200175</name>
    <dbReference type="NCBI Taxonomy" id="664439"/>
    <lineage>
        <taxon>Eukaryota</taxon>
        <taxon>Fungi</taxon>
        <taxon>Dikarya</taxon>
        <taxon>Basidiomycota</taxon>
        <taxon>Agaricomycotina</taxon>
        <taxon>Agaricomycetes</taxon>
        <taxon>Agaricomycetidae</taxon>
        <taxon>Boletales</taxon>
        <taxon>Paxilineae</taxon>
        <taxon>Paxillaceae</taxon>
        <taxon>Paxillus</taxon>
    </lineage>
</organism>
<protein>
    <submittedName>
        <fullName evidence="1">Uncharacterized protein</fullName>
    </submittedName>
</protein>
<proteinExistence type="predicted"/>
<sequence length="225" mass="25313">MFGSHAFPAIVRDYQKVIRVGREIKVQNKEATGKLPDVVGMRMCGRRKKYKSVQLFGSAHFQSSAPLNSPRHSVNSCKRKAWCAPWSLNILRSNQPEHSWLKDGSLAEYAVATDEEALRGFPSCTQVDNSSFGIVACFVGGHRRAKILPKENLVDIGNLVISFALRKTNSGPIWKRRQTWDRYPSFCLENGAIEWTGTSGAGSENQPWDWEYPGYLSTFDSRVVN</sequence>
<reference evidence="2" key="2">
    <citation type="submission" date="2015-01" db="EMBL/GenBank/DDBJ databases">
        <title>Evolutionary Origins and Diversification of the Mycorrhizal Mutualists.</title>
        <authorList>
            <consortium name="DOE Joint Genome Institute"/>
            <consortium name="Mycorrhizal Genomics Consortium"/>
            <person name="Kohler A."/>
            <person name="Kuo A."/>
            <person name="Nagy L.G."/>
            <person name="Floudas D."/>
            <person name="Copeland A."/>
            <person name="Barry K.W."/>
            <person name="Cichocki N."/>
            <person name="Veneault-Fourrey C."/>
            <person name="LaButti K."/>
            <person name="Lindquist E.A."/>
            <person name="Lipzen A."/>
            <person name="Lundell T."/>
            <person name="Morin E."/>
            <person name="Murat C."/>
            <person name="Riley R."/>
            <person name="Ohm R."/>
            <person name="Sun H."/>
            <person name="Tunlid A."/>
            <person name="Henrissat B."/>
            <person name="Grigoriev I.V."/>
            <person name="Hibbett D.S."/>
            <person name="Martin F."/>
        </authorList>
    </citation>
    <scope>NUCLEOTIDE SEQUENCE [LARGE SCALE GENOMIC DNA]</scope>
    <source>
        <strain evidence="2">ATCC 200175</strain>
    </source>
</reference>
<dbReference type="Gene3D" id="3.40.50.1100">
    <property type="match status" value="2"/>
</dbReference>
<keyword evidence="2" id="KW-1185">Reference proteome</keyword>